<dbReference type="HOGENOM" id="CLU_3381468_0_0_3"/>
<sequence>MNTITLNVKPVQLTDEEFYQLCQVNEAWRFDNY</sequence>
<accession>B1WQV4</accession>
<protein>
    <submittedName>
        <fullName evidence="1">Uncharacterized protein</fullName>
    </submittedName>
</protein>
<gene>
    <name evidence="1" type="ordered locus">cce_4058</name>
</gene>
<name>B1WQV4_CROS5</name>
<reference evidence="1 2" key="1">
    <citation type="journal article" date="2008" name="Proc. Natl. Acad. Sci. U.S.A.">
        <title>The genome of Cyanothece 51142, a unicellular diazotrophic cyanobacterium important in the marine nitrogen cycle.</title>
        <authorList>
            <person name="Welsh E.A."/>
            <person name="Liberton M."/>
            <person name="Stoeckel J."/>
            <person name="Loh T."/>
            <person name="Elvitigala T."/>
            <person name="Wang C."/>
            <person name="Wollam A."/>
            <person name="Fulton R.S."/>
            <person name="Clifton S.W."/>
            <person name="Jacobs J.M."/>
            <person name="Aurora R."/>
            <person name="Ghosh B.K."/>
            <person name="Sherman L.A."/>
            <person name="Smith R.D."/>
            <person name="Wilson R.K."/>
            <person name="Pakrasi H.B."/>
        </authorList>
    </citation>
    <scope>NUCLEOTIDE SEQUENCE [LARGE SCALE GENOMIC DNA]</scope>
    <source>
        <strain evidence="2">ATCC 51142 / BH68</strain>
    </source>
</reference>
<dbReference type="Proteomes" id="UP000001203">
    <property type="component" value="Chromosome circular"/>
</dbReference>
<organism evidence="1 2">
    <name type="scientific">Crocosphaera subtropica (strain ATCC 51142 / BH68)</name>
    <name type="common">Cyanothece sp. (strain ATCC 51142)</name>
    <dbReference type="NCBI Taxonomy" id="43989"/>
    <lineage>
        <taxon>Bacteria</taxon>
        <taxon>Bacillati</taxon>
        <taxon>Cyanobacteriota</taxon>
        <taxon>Cyanophyceae</taxon>
        <taxon>Oscillatoriophycideae</taxon>
        <taxon>Chroococcales</taxon>
        <taxon>Aphanothecaceae</taxon>
        <taxon>Crocosphaera</taxon>
        <taxon>Crocosphaera subtropica</taxon>
    </lineage>
</organism>
<dbReference type="AlphaFoldDB" id="B1WQV4"/>
<dbReference type="STRING" id="43989.cce_4058"/>
<proteinExistence type="predicted"/>
<evidence type="ECO:0000313" key="2">
    <source>
        <dbReference type="Proteomes" id="UP000001203"/>
    </source>
</evidence>
<dbReference type="KEGG" id="cyt:cce_4058"/>
<evidence type="ECO:0000313" key="1">
    <source>
        <dbReference type="EMBL" id="ACB53406.1"/>
    </source>
</evidence>
<keyword evidence="2" id="KW-1185">Reference proteome</keyword>
<dbReference type="EMBL" id="CP000806">
    <property type="protein sequence ID" value="ACB53406.1"/>
    <property type="molecule type" value="Genomic_DNA"/>
</dbReference>